<name>A0A7L6B7R5_9ACTN</name>
<dbReference type="KEGG" id="mfeu:H1D33_03690"/>
<protein>
    <submittedName>
        <fullName evidence="2">Uncharacterized protein</fullName>
    </submittedName>
</protein>
<reference evidence="2 3" key="2">
    <citation type="journal article" date="2021" name="Mar. Drugs">
        <title>A New Micromonospora Strain with Antibiotic Activity Isolated from the Microbiome of a Mid-Atlantic Deep-Sea Sponge.</title>
        <authorList>
            <person name="Back C.R."/>
            <person name="Stennett H.L."/>
            <person name="Williams S.E."/>
            <person name="Wang L."/>
            <person name="Ojeda Gomez J."/>
            <person name="Abdulle O.M."/>
            <person name="Duffy T."/>
            <person name="Neal C."/>
            <person name="Mantell J."/>
            <person name="Jepson M.A."/>
            <person name="Hendry K.R."/>
            <person name="Powell D."/>
            <person name="Stach J.E.M."/>
            <person name="Essex-Lopresti A.E."/>
            <person name="Willis C.L."/>
            <person name="Curnow P."/>
            <person name="Race P.R."/>
        </authorList>
    </citation>
    <scope>NUCLEOTIDE SEQUENCE [LARGE SCALE GENOMIC DNA]</scope>
    <source>
        <strain evidence="2 3">28ISP2-46</strain>
    </source>
</reference>
<evidence type="ECO:0000313" key="3">
    <source>
        <dbReference type="Proteomes" id="UP000510844"/>
    </source>
</evidence>
<dbReference type="RefSeq" id="WP_181570452.1">
    <property type="nucleotide sequence ID" value="NZ_CP059322.2"/>
</dbReference>
<evidence type="ECO:0000256" key="1">
    <source>
        <dbReference type="SAM" id="MobiDB-lite"/>
    </source>
</evidence>
<feature type="region of interest" description="Disordered" evidence="1">
    <location>
        <begin position="62"/>
        <end position="89"/>
    </location>
</feature>
<dbReference type="EMBL" id="CP059322">
    <property type="protein sequence ID" value="QLQ38007.1"/>
    <property type="molecule type" value="Genomic_DNA"/>
</dbReference>
<sequence length="89" mass="9283">MSTLSEQLDQQNATLGTVRDGLAGIQADVRILIERAAGDPEAQAAADRVQATLDGLVGELGAFRSETPDADGSDTPATDPGEPETFSRR</sequence>
<dbReference type="Proteomes" id="UP000510844">
    <property type="component" value="Chromosome"/>
</dbReference>
<organism evidence="2 3">
    <name type="scientific">Micromonospora robiginosa</name>
    <dbReference type="NCBI Taxonomy" id="2749844"/>
    <lineage>
        <taxon>Bacteria</taxon>
        <taxon>Bacillati</taxon>
        <taxon>Actinomycetota</taxon>
        <taxon>Actinomycetes</taxon>
        <taxon>Micromonosporales</taxon>
        <taxon>Micromonosporaceae</taxon>
        <taxon>Micromonospora</taxon>
    </lineage>
</organism>
<keyword evidence="3" id="KW-1185">Reference proteome</keyword>
<gene>
    <name evidence="2" type="ORF">H1D33_03690</name>
</gene>
<proteinExistence type="predicted"/>
<dbReference type="AlphaFoldDB" id="A0A7L6B7R5"/>
<accession>A0A7L6B7R5</accession>
<reference evidence="3" key="1">
    <citation type="submission" date="2020-07" db="EMBL/GenBank/DDBJ databases">
        <title>A new Micromonospora strain with potent antibiotic activity isolated from the microbiome of a mid-Atlantic deep-sea sponge.</title>
        <authorList>
            <person name="Back C.R."/>
            <person name="Stennett H.L."/>
            <person name="Williams S.E."/>
            <person name="Wang L."/>
            <person name="Ojeda Gomez J."/>
            <person name="Abdulle O.M."/>
            <person name="Duffy T."/>
            <person name="Hendry K.R."/>
            <person name="Powell D."/>
            <person name="Stach J.E."/>
            <person name="Essex-Lopresti A.E."/>
            <person name="Willis C.L."/>
            <person name="Curnow P."/>
            <person name="Race P.R."/>
        </authorList>
    </citation>
    <scope>NUCLEOTIDE SEQUENCE [LARGE SCALE GENOMIC DNA]</scope>
    <source>
        <strain evidence="3">28ISP2-46</strain>
    </source>
</reference>
<evidence type="ECO:0000313" key="2">
    <source>
        <dbReference type="EMBL" id="QLQ38007.1"/>
    </source>
</evidence>